<evidence type="ECO:0000256" key="2">
    <source>
        <dbReference type="ARBA" id="ARBA00006275"/>
    </source>
</evidence>
<dbReference type="InterPro" id="IPR011990">
    <property type="entry name" value="TPR-like_helical_dom_sf"/>
</dbReference>
<dbReference type="KEGG" id="arac:E0W69_003930"/>
<evidence type="ECO:0000259" key="7">
    <source>
        <dbReference type="Pfam" id="PF14322"/>
    </source>
</evidence>
<comment type="subcellular location">
    <subcellularLocation>
        <location evidence="1">Cell outer membrane</location>
    </subcellularLocation>
</comment>
<name>A0A5P2G174_9BACT</name>
<dbReference type="SUPFAM" id="SSF48452">
    <property type="entry name" value="TPR-like"/>
    <property type="match status" value="1"/>
</dbReference>
<keyword evidence="4" id="KW-0472">Membrane</keyword>
<dbReference type="Gene3D" id="1.25.40.390">
    <property type="match status" value="1"/>
</dbReference>
<feature type="domain" description="RagB/SusD" evidence="6">
    <location>
        <begin position="303"/>
        <end position="456"/>
    </location>
</feature>
<dbReference type="InterPro" id="IPR033985">
    <property type="entry name" value="SusD-like_N"/>
</dbReference>
<evidence type="ECO:0000256" key="3">
    <source>
        <dbReference type="ARBA" id="ARBA00022729"/>
    </source>
</evidence>
<organism evidence="8 9">
    <name type="scientific">Rhizosphaericola mali</name>
    <dbReference type="NCBI Taxonomy" id="2545455"/>
    <lineage>
        <taxon>Bacteria</taxon>
        <taxon>Pseudomonadati</taxon>
        <taxon>Bacteroidota</taxon>
        <taxon>Chitinophagia</taxon>
        <taxon>Chitinophagales</taxon>
        <taxon>Chitinophagaceae</taxon>
        <taxon>Rhizosphaericola</taxon>
    </lineage>
</organism>
<dbReference type="EMBL" id="CP044016">
    <property type="protein sequence ID" value="QES87849.1"/>
    <property type="molecule type" value="Genomic_DNA"/>
</dbReference>
<evidence type="ECO:0000259" key="6">
    <source>
        <dbReference type="Pfam" id="PF07980"/>
    </source>
</evidence>
<evidence type="ECO:0000313" key="8">
    <source>
        <dbReference type="EMBL" id="QES87849.1"/>
    </source>
</evidence>
<keyword evidence="5" id="KW-0998">Cell outer membrane</keyword>
<evidence type="ECO:0000313" key="9">
    <source>
        <dbReference type="Proteomes" id="UP000292424"/>
    </source>
</evidence>
<keyword evidence="3" id="KW-0732">Signal</keyword>
<sequence length="456" mass="51719">MKLFKLYIYIGLLIVTISSCNKTLEVTPKYILNTEKAFANDSMAALQMAGIYAQFTTGTTELTTGFNLDLGLVSDELMPAGYNATAGSSAFILYNYQLRSQDASTNTYWTDVYNFIYGANSIIINVAASSGMTDAYKKQCTGEALAWRAFFYYYLANFYGAVPYVTNGDYNQTRFLNRTSVDSIFQYCISDLKRADSLLSENYPTEGKFRFNKSAADALLARVYLSSSDYQGVIENVNKILATGDYSMSTLDNMFNADSKETILQIWSQINYTSIGNTANYDSYISYMATIGSTGNLYDDFSNDDNRKQRFLRQYDDTTYLVNKYQNNGFDLNTDITEYEIMFKLDELYLSRAEAYARLGQNSAALADVNMIRQRAGLEDLDASLSGDVLIDSILDERRKELCFEWSDRWITLKRTGKVNAVLSQFKPNVWQSYHQLFPIPLTEIQRSSITQNPGY</sequence>
<evidence type="ECO:0000256" key="1">
    <source>
        <dbReference type="ARBA" id="ARBA00004442"/>
    </source>
</evidence>
<dbReference type="PROSITE" id="PS51257">
    <property type="entry name" value="PROKAR_LIPOPROTEIN"/>
    <property type="match status" value="1"/>
</dbReference>
<dbReference type="RefSeq" id="WP_131328736.1">
    <property type="nucleotide sequence ID" value="NZ_CP044016.1"/>
</dbReference>
<dbReference type="Pfam" id="PF07980">
    <property type="entry name" value="SusD_RagB"/>
    <property type="match status" value="1"/>
</dbReference>
<accession>A0A5P2G174</accession>
<evidence type="ECO:0000256" key="4">
    <source>
        <dbReference type="ARBA" id="ARBA00023136"/>
    </source>
</evidence>
<dbReference type="CDD" id="cd08977">
    <property type="entry name" value="SusD"/>
    <property type="match status" value="1"/>
</dbReference>
<dbReference type="InterPro" id="IPR012944">
    <property type="entry name" value="SusD_RagB_dom"/>
</dbReference>
<dbReference type="AlphaFoldDB" id="A0A5P2G174"/>
<reference evidence="8 9" key="1">
    <citation type="submission" date="2019-09" db="EMBL/GenBank/DDBJ databases">
        <title>Complete genome sequence of Arachidicoccus sp. B3-10 isolated from apple orchard soil.</title>
        <authorList>
            <person name="Kim H.S."/>
            <person name="Han K.-I."/>
            <person name="Suh M.K."/>
            <person name="Lee K.C."/>
            <person name="Eom M.K."/>
            <person name="Kim J.-S."/>
            <person name="Kang S.W."/>
            <person name="Sin Y."/>
            <person name="Lee J.-S."/>
        </authorList>
    </citation>
    <scope>NUCLEOTIDE SEQUENCE [LARGE SCALE GENOMIC DNA]</scope>
    <source>
        <strain evidence="8 9">B3-10</strain>
    </source>
</reference>
<gene>
    <name evidence="8" type="ORF">E0W69_003930</name>
</gene>
<protein>
    <submittedName>
        <fullName evidence="8">RagB/SusD family nutrient uptake outer membrane protein</fullName>
    </submittedName>
</protein>
<dbReference type="Pfam" id="PF14322">
    <property type="entry name" value="SusD-like_3"/>
    <property type="match status" value="1"/>
</dbReference>
<dbReference type="GO" id="GO:0009279">
    <property type="term" value="C:cell outer membrane"/>
    <property type="evidence" value="ECO:0007669"/>
    <property type="project" value="UniProtKB-SubCell"/>
</dbReference>
<dbReference type="Proteomes" id="UP000292424">
    <property type="component" value="Chromosome"/>
</dbReference>
<proteinExistence type="inferred from homology"/>
<feature type="domain" description="SusD-like N-terminal" evidence="7">
    <location>
        <begin position="45"/>
        <end position="225"/>
    </location>
</feature>
<evidence type="ECO:0000256" key="5">
    <source>
        <dbReference type="ARBA" id="ARBA00023237"/>
    </source>
</evidence>
<comment type="similarity">
    <text evidence="2">Belongs to the SusD family.</text>
</comment>
<dbReference type="OrthoDB" id="625727at2"/>
<keyword evidence="9" id="KW-1185">Reference proteome</keyword>